<reference evidence="1 2" key="1">
    <citation type="submission" date="2018-04" db="EMBL/GenBank/DDBJ databases">
        <authorList>
            <person name="Zhang X."/>
            <person name="Yuan J."/>
            <person name="Li F."/>
            <person name="Xiang J."/>
        </authorList>
    </citation>
    <scope>NUCLEOTIDE SEQUENCE [LARGE SCALE GENOMIC DNA]</scope>
    <source>
        <tissue evidence="1">Muscle</tissue>
    </source>
</reference>
<keyword evidence="1" id="KW-0547">Nucleotide-binding</keyword>
<comment type="caution">
    <text evidence="1">The sequence shown here is derived from an EMBL/GenBank/DDBJ whole genome shotgun (WGS) entry which is preliminary data.</text>
</comment>
<keyword evidence="1" id="KW-0378">Hydrolase</keyword>
<reference evidence="1 2" key="2">
    <citation type="submission" date="2019-01" db="EMBL/GenBank/DDBJ databases">
        <title>The decoding of complex shrimp genome reveals the adaptation for benthos swimmer, frequently molting mechanism and breeding impact on genome.</title>
        <authorList>
            <person name="Sun Y."/>
            <person name="Gao Y."/>
            <person name="Yu Y."/>
        </authorList>
    </citation>
    <scope>NUCLEOTIDE SEQUENCE [LARGE SCALE GENOMIC DNA]</scope>
    <source>
        <tissue evidence="1">Muscle</tissue>
    </source>
</reference>
<dbReference type="AlphaFoldDB" id="A0A423TC03"/>
<dbReference type="GO" id="GO:0004386">
    <property type="term" value="F:helicase activity"/>
    <property type="evidence" value="ECO:0007669"/>
    <property type="project" value="UniProtKB-KW"/>
</dbReference>
<dbReference type="Proteomes" id="UP000283509">
    <property type="component" value="Unassembled WGS sequence"/>
</dbReference>
<evidence type="ECO:0000313" key="2">
    <source>
        <dbReference type="Proteomes" id="UP000283509"/>
    </source>
</evidence>
<name>A0A423TC03_PENVA</name>
<proteinExistence type="predicted"/>
<dbReference type="EMBL" id="QCYY01001951">
    <property type="protein sequence ID" value="ROT74020.1"/>
    <property type="molecule type" value="Genomic_DNA"/>
</dbReference>
<sequence>MEAESTALDNIGHLSQALSVSSLDLKFGPASYAGKAKLQGPESPLLLRFVALSRTGCTKGVKIEPSSVNSTALDLEPQNPHDRMIIAAFVTLNPSETVTTLHHTTIMPSVPGILSLCLLLFCPVAELRVNKEGTQYTGALIGLGHDHDGNAVYPADDIEASFDIHLTQEDLVLINRVRFLMNVVLEEGEDVADKVLIKTQNRMRELLLQLVDVNRDYREPESYHYPYQWQMVPKEEILHPQIDLFWTRAWVPSFPFTAAFSCSQAEITTRPRKSPLGGGGRMIFI</sequence>
<dbReference type="STRING" id="6689.A0A423TC03"/>
<gene>
    <name evidence="1" type="ORF">C7M84_007493</name>
</gene>
<accession>A0A423TC03</accession>
<keyword evidence="1" id="KW-0347">Helicase</keyword>
<keyword evidence="2" id="KW-1185">Reference proteome</keyword>
<protein>
    <submittedName>
        <fullName evidence="1">Putative ATP-dependent RNA helicase TDRD9</fullName>
    </submittedName>
</protein>
<evidence type="ECO:0000313" key="1">
    <source>
        <dbReference type="EMBL" id="ROT74020.1"/>
    </source>
</evidence>
<dbReference type="OrthoDB" id="66977at2759"/>
<keyword evidence="1" id="KW-0067">ATP-binding</keyword>
<organism evidence="1 2">
    <name type="scientific">Penaeus vannamei</name>
    <name type="common">Whiteleg shrimp</name>
    <name type="synonym">Litopenaeus vannamei</name>
    <dbReference type="NCBI Taxonomy" id="6689"/>
    <lineage>
        <taxon>Eukaryota</taxon>
        <taxon>Metazoa</taxon>
        <taxon>Ecdysozoa</taxon>
        <taxon>Arthropoda</taxon>
        <taxon>Crustacea</taxon>
        <taxon>Multicrustacea</taxon>
        <taxon>Malacostraca</taxon>
        <taxon>Eumalacostraca</taxon>
        <taxon>Eucarida</taxon>
        <taxon>Decapoda</taxon>
        <taxon>Dendrobranchiata</taxon>
        <taxon>Penaeoidea</taxon>
        <taxon>Penaeidae</taxon>
        <taxon>Penaeus</taxon>
    </lineage>
</organism>